<comment type="caution">
    <text evidence="3">The sequence shown here is derived from an EMBL/GenBank/DDBJ whole genome shotgun (WGS) entry which is preliminary data.</text>
</comment>
<keyword evidence="2" id="KW-0732">Signal</keyword>
<evidence type="ECO:0000256" key="2">
    <source>
        <dbReference type="SAM" id="SignalP"/>
    </source>
</evidence>
<feature type="region of interest" description="Disordered" evidence="1">
    <location>
        <begin position="47"/>
        <end position="81"/>
    </location>
</feature>
<evidence type="ECO:0000313" key="4">
    <source>
        <dbReference type="Proteomes" id="UP001596150"/>
    </source>
</evidence>
<accession>A0ABW0PRH8</accession>
<evidence type="ECO:0000256" key="1">
    <source>
        <dbReference type="SAM" id="MobiDB-lite"/>
    </source>
</evidence>
<proteinExistence type="predicted"/>
<dbReference type="EMBL" id="JBHSML010000002">
    <property type="protein sequence ID" value="MFC5515256.1"/>
    <property type="molecule type" value="Genomic_DNA"/>
</dbReference>
<sequence>MSTIHLSRSTSLLTIGLAAGLLLIGATSTNASNIGVQDDVLSWAQQTNASASASAGTTQQSSASAWSDSNGDHGMTVTTTRSGDRTSCMVVEWKRENGGIKKWQYRCDTPQP</sequence>
<gene>
    <name evidence="3" type="ORF">ACFPP9_05695</name>
</gene>
<evidence type="ECO:0000313" key="3">
    <source>
        <dbReference type="EMBL" id="MFC5515256.1"/>
    </source>
</evidence>
<dbReference type="Proteomes" id="UP001596150">
    <property type="component" value="Unassembled WGS sequence"/>
</dbReference>
<dbReference type="RefSeq" id="WP_266343251.1">
    <property type="nucleotide sequence ID" value="NZ_JAPKNH010000002.1"/>
</dbReference>
<organism evidence="3 4">
    <name type="scientific">Kaistia terrae</name>
    <dbReference type="NCBI Taxonomy" id="537017"/>
    <lineage>
        <taxon>Bacteria</taxon>
        <taxon>Pseudomonadati</taxon>
        <taxon>Pseudomonadota</taxon>
        <taxon>Alphaproteobacteria</taxon>
        <taxon>Hyphomicrobiales</taxon>
        <taxon>Kaistiaceae</taxon>
        <taxon>Kaistia</taxon>
    </lineage>
</organism>
<protein>
    <recommendedName>
        <fullName evidence="5">Surface antigen domain-containing protein</fullName>
    </recommendedName>
</protein>
<keyword evidence="4" id="KW-1185">Reference proteome</keyword>
<feature type="signal peptide" evidence="2">
    <location>
        <begin position="1"/>
        <end position="31"/>
    </location>
</feature>
<evidence type="ECO:0008006" key="5">
    <source>
        <dbReference type="Google" id="ProtNLM"/>
    </source>
</evidence>
<reference evidence="4" key="1">
    <citation type="journal article" date="2019" name="Int. J. Syst. Evol. Microbiol.">
        <title>The Global Catalogue of Microorganisms (GCM) 10K type strain sequencing project: providing services to taxonomists for standard genome sequencing and annotation.</title>
        <authorList>
            <consortium name="The Broad Institute Genomics Platform"/>
            <consortium name="The Broad Institute Genome Sequencing Center for Infectious Disease"/>
            <person name="Wu L."/>
            <person name="Ma J."/>
        </authorList>
    </citation>
    <scope>NUCLEOTIDE SEQUENCE [LARGE SCALE GENOMIC DNA]</scope>
    <source>
        <strain evidence="4">KACC 12633</strain>
    </source>
</reference>
<name>A0ABW0PRH8_9HYPH</name>
<feature type="compositionally biased region" description="Low complexity" evidence="1">
    <location>
        <begin position="47"/>
        <end position="69"/>
    </location>
</feature>
<feature type="chain" id="PRO_5046635408" description="Surface antigen domain-containing protein" evidence="2">
    <location>
        <begin position="32"/>
        <end position="112"/>
    </location>
</feature>